<name>A0A399CXS3_9BACT</name>
<dbReference type="Gene3D" id="3.40.50.11440">
    <property type="match status" value="1"/>
</dbReference>
<dbReference type="Proteomes" id="UP000266441">
    <property type="component" value="Unassembled WGS sequence"/>
</dbReference>
<gene>
    <name evidence="2" type="primary">larA</name>
    <name evidence="2" type="ORF">D1164_14030</name>
</gene>
<dbReference type="InterPro" id="IPR047926">
    <property type="entry name" value="Ni_dep_LarA"/>
</dbReference>
<reference evidence="2 3" key="1">
    <citation type="journal article" date="2015" name="Int. J. Syst. Evol. Microbiol.">
        <title>Mariniphaga sediminis sp. nov., isolated from coastal sediment.</title>
        <authorList>
            <person name="Wang F.Q."/>
            <person name="Shen Q.Y."/>
            <person name="Chen G.J."/>
            <person name="Du Z.J."/>
        </authorList>
    </citation>
    <scope>NUCLEOTIDE SEQUENCE [LARGE SCALE GENOMIC DNA]</scope>
    <source>
        <strain evidence="2 3">SY21</strain>
    </source>
</reference>
<accession>A0A399CXS3</accession>
<protein>
    <submittedName>
        <fullName evidence="2">Nickel-dependent lactate racemase</fullName>
    </submittedName>
</protein>
<evidence type="ECO:0000313" key="2">
    <source>
        <dbReference type="EMBL" id="RIH64474.1"/>
    </source>
</evidence>
<dbReference type="InterPro" id="IPR043166">
    <property type="entry name" value="LarA-like_C"/>
</dbReference>
<dbReference type="Pfam" id="PF09861">
    <property type="entry name" value="Lar_N"/>
    <property type="match status" value="1"/>
</dbReference>
<evidence type="ECO:0000313" key="3">
    <source>
        <dbReference type="Proteomes" id="UP000266441"/>
    </source>
</evidence>
<dbReference type="EMBL" id="QWET01000010">
    <property type="protein sequence ID" value="RIH64474.1"/>
    <property type="molecule type" value="Genomic_DNA"/>
</dbReference>
<organism evidence="2 3">
    <name type="scientific">Mariniphaga sediminis</name>
    <dbReference type="NCBI Taxonomy" id="1628158"/>
    <lineage>
        <taxon>Bacteria</taxon>
        <taxon>Pseudomonadati</taxon>
        <taxon>Bacteroidota</taxon>
        <taxon>Bacteroidia</taxon>
        <taxon>Marinilabiliales</taxon>
        <taxon>Prolixibacteraceae</taxon>
        <taxon>Mariniphaga</taxon>
    </lineage>
</organism>
<dbReference type="AlphaFoldDB" id="A0A399CXS3"/>
<sequence>MISKKIGEIPMLNSSKFRFDLGLPDNADQTCTDTDFCKAVNDAISSLHPFIGPEKTVCIIVDDYTRSTPTSKILTFLLPGLEEAGIKKDKIFFMYASGSHRLMTEQEKRARLSDRFFESYRSMDHHFFDKNHLVKMGKFDDGAPIYINKHVIEADMRIAIGTLVPHMPAGFSGGAKMLLPGVAGEDTVHHMHVVGALDPKQAIGVTDTLPRKLMEELAKTADPFTILNVILNAEDLPVGIVGGHYVEAHRRGVEIARKTYFVQIPERVDLVVSDTRNHDVDMTQANKGLFSAALAVKEGGEILLVANCRDGVSPVHGKEMLGFGLLTNTEMEKALDDGTVKDPMSAIEVIHNNVVRKKSKLYLHSPNITKEEAEKMNFEYVEDLQEFVESRLNTGKTVGRLRASTFVVPFLKK</sequence>
<dbReference type="PANTHER" id="PTHR33171:SF17">
    <property type="entry name" value="LARA-LIKE N-TERMINAL DOMAIN-CONTAINING PROTEIN"/>
    <property type="match status" value="1"/>
</dbReference>
<comment type="caution">
    <text evidence="2">The sequence shown here is derived from an EMBL/GenBank/DDBJ whole genome shotgun (WGS) entry which is preliminary data.</text>
</comment>
<proteinExistence type="predicted"/>
<dbReference type="Gene3D" id="3.90.226.30">
    <property type="match status" value="1"/>
</dbReference>
<dbReference type="RefSeq" id="WP_119350633.1">
    <property type="nucleotide sequence ID" value="NZ_QWET01000010.1"/>
</dbReference>
<keyword evidence="3" id="KW-1185">Reference proteome</keyword>
<dbReference type="PANTHER" id="PTHR33171">
    <property type="entry name" value="LAR_N DOMAIN-CONTAINING PROTEIN"/>
    <property type="match status" value="1"/>
</dbReference>
<dbReference type="OrthoDB" id="9770545at2"/>
<dbReference type="InterPro" id="IPR048068">
    <property type="entry name" value="LarA-like"/>
</dbReference>
<evidence type="ECO:0000259" key="1">
    <source>
        <dbReference type="Pfam" id="PF09861"/>
    </source>
</evidence>
<feature type="domain" description="LarA-like N-terminal" evidence="1">
    <location>
        <begin position="45"/>
        <end position="203"/>
    </location>
</feature>
<dbReference type="NCBIfam" id="NF033504">
    <property type="entry name" value="Ni_dep_LarA"/>
    <property type="match status" value="1"/>
</dbReference>
<dbReference type="InterPro" id="IPR018657">
    <property type="entry name" value="LarA-like_N"/>
</dbReference>
<dbReference type="GO" id="GO:0050043">
    <property type="term" value="F:lactate racemase activity"/>
    <property type="evidence" value="ECO:0007669"/>
    <property type="project" value="InterPro"/>
</dbReference>